<protein>
    <recommendedName>
        <fullName evidence="3">Nucleotidyltransferase family protein</fullName>
    </recommendedName>
</protein>
<comment type="caution">
    <text evidence="1">The sequence shown here is derived from an EMBL/GenBank/DDBJ whole genome shotgun (WGS) entry which is preliminary data.</text>
</comment>
<name>A0ABS1CKN2_9GAMM</name>
<proteinExistence type="predicted"/>
<dbReference type="Pfam" id="PF14907">
    <property type="entry name" value="NTP_transf_5"/>
    <property type="match status" value="1"/>
</dbReference>
<dbReference type="RefSeq" id="WP_200240028.1">
    <property type="nucleotide sequence ID" value="NZ_NRRV01000048.1"/>
</dbReference>
<dbReference type="InterPro" id="IPR039498">
    <property type="entry name" value="NTP_transf_5"/>
</dbReference>
<gene>
    <name evidence="1" type="ORF">CKO31_17250</name>
</gene>
<dbReference type="Proteomes" id="UP000748752">
    <property type="component" value="Unassembled WGS sequence"/>
</dbReference>
<evidence type="ECO:0000313" key="1">
    <source>
        <dbReference type="EMBL" id="MBK1632455.1"/>
    </source>
</evidence>
<dbReference type="EMBL" id="NRRV01000048">
    <property type="protein sequence ID" value="MBK1632455.1"/>
    <property type="molecule type" value="Genomic_DNA"/>
</dbReference>
<reference evidence="1 2" key="1">
    <citation type="journal article" date="2020" name="Microorganisms">
        <title>Osmotic Adaptation and Compatible Solute Biosynthesis of Phototrophic Bacteria as Revealed from Genome Analyses.</title>
        <authorList>
            <person name="Imhoff J.F."/>
            <person name="Rahn T."/>
            <person name="Kunzel S."/>
            <person name="Keller A."/>
            <person name="Neulinger S.C."/>
        </authorList>
    </citation>
    <scope>NUCLEOTIDE SEQUENCE [LARGE SCALE GENOMIC DNA]</scope>
    <source>
        <strain evidence="1 2">DSM 6210</strain>
    </source>
</reference>
<keyword evidence="2" id="KW-1185">Reference proteome</keyword>
<organism evidence="1 2">
    <name type="scientific">Thiohalocapsa halophila</name>
    <dbReference type="NCBI Taxonomy" id="69359"/>
    <lineage>
        <taxon>Bacteria</taxon>
        <taxon>Pseudomonadati</taxon>
        <taxon>Pseudomonadota</taxon>
        <taxon>Gammaproteobacteria</taxon>
        <taxon>Chromatiales</taxon>
        <taxon>Chromatiaceae</taxon>
        <taxon>Thiohalocapsa</taxon>
    </lineage>
</organism>
<sequence>MFVSSVDVAVLGRFLVGEEWTKDDTRHCSKPEQLLSIIRAEGVAALCYEVCLNHAGGVLSVDLLPALRAEARRCAIREMRLRIVLRELFRAFRARSVPAVCIKGVGLAYTLYDQPYHRPWSDLDLVVPEGSRAEAARLLEDIGYTCTDQKAWRRTRASAQATFTGGHEQAALSVDLHWQISNRRLFRDALSVDAIIADSVPLGGVMGEGRTACTWHAFVIALMHRATNHTAPYYIDGKPRLMPNRLIWLYDIYLLYRRLSAEELASVSQFLQAQGLVAVAADGLNAVQDAFGVQLLVPGIPPQAARSKTEPTAAYLSCGPLTRRLVELRASRGLAEKWGLVREWLLVAPEVELTSRGSTRRIGSWLAGFWAVVVKNVQVSRVWRRRIRKRER</sequence>
<accession>A0ABS1CKN2</accession>
<dbReference type="Gene3D" id="3.30.460.40">
    <property type="match status" value="1"/>
</dbReference>
<evidence type="ECO:0008006" key="3">
    <source>
        <dbReference type="Google" id="ProtNLM"/>
    </source>
</evidence>
<evidence type="ECO:0000313" key="2">
    <source>
        <dbReference type="Proteomes" id="UP000748752"/>
    </source>
</evidence>